<name>A0A0R3T734_RODNA</name>
<keyword evidence="3" id="KW-1185">Reference proteome</keyword>
<dbReference type="WBParaSite" id="HNAJ_0000287201-mRNA-1">
    <property type="protein sequence ID" value="HNAJ_0000287201-mRNA-1"/>
    <property type="gene ID" value="HNAJ_0000287201"/>
</dbReference>
<organism evidence="4">
    <name type="scientific">Rodentolepis nana</name>
    <name type="common">Dwarf tapeworm</name>
    <name type="synonym">Hymenolepis nana</name>
    <dbReference type="NCBI Taxonomy" id="102285"/>
    <lineage>
        <taxon>Eukaryota</taxon>
        <taxon>Metazoa</taxon>
        <taxon>Spiralia</taxon>
        <taxon>Lophotrochozoa</taxon>
        <taxon>Platyhelminthes</taxon>
        <taxon>Cestoda</taxon>
        <taxon>Eucestoda</taxon>
        <taxon>Cyclophyllidea</taxon>
        <taxon>Hymenolepididae</taxon>
        <taxon>Rodentolepis</taxon>
    </lineage>
</organism>
<dbReference type="STRING" id="102285.A0A0R3T734"/>
<keyword evidence="1" id="KW-0175">Coiled coil</keyword>
<protein>
    <submittedName>
        <fullName evidence="4">Cilia- and flagella-associated protein 157</fullName>
    </submittedName>
</protein>
<dbReference type="Proteomes" id="UP000278807">
    <property type="component" value="Unassembled WGS sequence"/>
</dbReference>
<sequence>MTGEIASLKMTISQLESEQIDTLRLALHFRDRFRQVYKENADLAKRFLKISEMSESAEQKLAMAENARIHDLEEIELLKSRFAEDLRNQEIQQRENLNRALNQCDERLETIKATLILAEKKAADSSARALHAESKLEDAMKRLYSLEMENKRLRDEKNRLEEEKKMSLLTANFTSRKALKRLAIIQEQADMDEGAMRESIALLKSQLQDTLLRAEKCQTELELSKEEQIRLLNRVKSLETMSRRAEGDLATASQQHEVEIKEMVTIAQSRESQLTSALKRLTQNHEIEIGRAEEIITQQGQLIAKLREECRSNVETFDIKLSQMEEKHKILLSENKKAKEIFTSVENERNRMHNLSREHLIQVDKLTKKVYSLEEQLSEKKFQMGHQNAKQRDILVDAKLLAQQIRQLRIWITQNIKEKDNELFETDLFGSFEAQEAAKRIESLAL</sequence>
<dbReference type="OrthoDB" id="6260408at2759"/>
<proteinExistence type="predicted"/>
<gene>
    <name evidence="2" type="ORF">HNAJ_LOCUS2871</name>
</gene>
<evidence type="ECO:0000256" key="1">
    <source>
        <dbReference type="SAM" id="Coils"/>
    </source>
</evidence>
<evidence type="ECO:0000313" key="2">
    <source>
        <dbReference type="EMBL" id="VDN98730.1"/>
    </source>
</evidence>
<evidence type="ECO:0000313" key="3">
    <source>
        <dbReference type="Proteomes" id="UP000278807"/>
    </source>
</evidence>
<reference evidence="4" key="1">
    <citation type="submission" date="2017-02" db="UniProtKB">
        <authorList>
            <consortium name="WormBaseParasite"/>
        </authorList>
    </citation>
    <scope>IDENTIFICATION</scope>
</reference>
<feature type="coiled-coil region" evidence="1">
    <location>
        <begin position="307"/>
        <end position="341"/>
    </location>
</feature>
<accession>A0A0R3T734</accession>
<dbReference type="AlphaFoldDB" id="A0A0R3T734"/>
<reference evidence="2 3" key="2">
    <citation type="submission" date="2018-11" db="EMBL/GenBank/DDBJ databases">
        <authorList>
            <consortium name="Pathogen Informatics"/>
        </authorList>
    </citation>
    <scope>NUCLEOTIDE SEQUENCE [LARGE SCALE GENOMIC DNA]</scope>
</reference>
<feature type="coiled-coil region" evidence="1">
    <location>
        <begin position="72"/>
        <end position="170"/>
    </location>
</feature>
<evidence type="ECO:0000313" key="4">
    <source>
        <dbReference type="WBParaSite" id="HNAJ_0000287201-mRNA-1"/>
    </source>
</evidence>
<dbReference type="EMBL" id="UZAE01001531">
    <property type="protein sequence ID" value="VDN98730.1"/>
    <property type="molecule type" value="Genomic_DNA"/>
</dbReference>